<dbReference type="STRING" id="109895.A0A507DWK5"/>
<dbReference type="PANTHER" id="PTHR15710">
    <property type="entry name" value="E3 UBIQUITIN-PROTEIN LIGASE PRAJA"/>
    <property type="match status" value="1"/>
</dbReference>
<sequence>MSYFQDHGLPDPDRTRRRPNRTLNPNIDHFMGGDSDSSTRTAADEMADMEGMLAVASLFGSIRDRPALVDNEVQQGLLDNLISQLLEEANASGKGTPPASKDFIKNMPTVEIFNKETTCAVCVEPFTSPSPSPSPATTANTAPTARRLPCTHTFHTACIVPWLELHNTCPVCRREFPTDDAEYEKRKLDAERAANGLPPLEMEEEEDPWDSMYG</sequence>
<feature type="region of interest" description="Disordered" evidence="7">
    <location>
        <begin position="187"/>
        <end position="214"/>
    </location>
</feature>
<gene>
    <name evidence="9" type="ORF">PhCBS80983_g04790</name>
</gene>
<dbReference type="PROSITE" id="PS50089">
    <property type="entry name" value="ZF_RING_2"/>
    <property type="match status" value="1"/>
</dbReference>
<evidence type="ECO:0000256" key="7">
    <source>
        <dbReference type="SAM" id="MobiDB-lite"/>
    </source>
</evidence>
<keyword evidence="3 6" id="KW-0863">Zinc-finger</keyword>
<feature type="domain" description="RING-type" evidence="8">
    <location>
        <begin position="119"/>
        <end position="173"/>
    </location>
</feature>
<name>A0A507DWK5_9FUNG</name>
<dbReference type="Proteomes" id="UP000318582">
    <property type="component" value="Unassembled WGS sequence"/>
</dbReference>
<dbReference type="PANTHER" id="PTHR15710:SF243">
    <property type="entry name" value="E3 UBIQUITIN-PROTEIN LIGASE PRAJA-2 ISOFORM X1"/>
    <property type="match status" value="1"/>
</dbReference>
<dbReference type="SUPFAM" id="SSF57850">
    <property type="entry name" value="RING/U-box"/>
    <property type="match status" value="1"/>
</dbReference>
<organism evidence="9 10">
    <name type="scientific">Powellomyces hirtus</name>
    <dbReference type="NCBI Taxonomy" id="109895"/>
    <lineage>
        <taxon>Eukaryota</taxon>
        <taxon>Fungi</taxon>
        <taxon>Fungi incertae sedis</taxon>
        <taxon>Chytridiomycota</taxon>
        <taxon>Chytridiomycota incertae sedis</taxon>
        <taxon>Chytridiomycetes</taxon>
        <taxon>Spizellomycetales</taxon>
        <taxon>Powellomycetaceae</taxon>
        <taxon>Powellomyces</taxon>
    </lineage>
</organism>
<dbReference type="InterPro" id="IPR024766">
    <property type="entry name" value="Znf_RING_H2"/>
</dbReference>
<evidence type="ECO:0000256" key="5">
    <source>
        <dbReference type="ARBA" id="ARBA00022833"/>
    </source>
</evidence>
<evidence type="ECO:0000313" key="9">
    <source>
        <dbReference type="EMBL" id="TPX56104.1"/>
    </source>
</evidence>
<proteinExistence type="predicted"/>
<dbReference type="AlphaFoldDB" id="A0A507DWK5"/>
<dbReference type="GO" id="GO:0061630">
    <property type="term" value="F:ubiquitin protein ligase activity"/>
    <property type="evidence" value="ECO:0007669"/>
    <property type="project" value="TreeGrafter"/>
</dbReference>
<keyword evidence="5" id="KW-0862">Zinc</keyword>
<feature type="region of interest" description="Disordered" evidence="7">
    <location>
        <begin position="1"/>
        <end position="25"/>
    </location>
</feature>
<dbReference type="Pfam" id="PF12678">
    <property type="entry name" value="zf-rbx1"/>
    <property type="match status" value="1"/>
</dbReference>
<dbReference type="EMBL" id="QEAQ01000085">
    <property type="protein sequence ID" value="TPX56104.1"/>
    <property type="molecule type" value="Genomic_DNA"/>
</dbReference>
<evidence type="ECO:0000313" key="10">
    <source>
        <dbReference type="Proteomes" id="UP000318582"/>
    </source>
</evidence>
<evidence type="ECO:0000256" key="1">
    <source>
        <dbReference type="ARBA" id="ARBA00004906"/>
    </source>
</evidence>
<keyword evidence="10" id="KW-1185">Reference proteome</keyword>
<evidence type="ECO:0000256" key="4">
    <source>
        <dbReference type="ARBA" id="ARBA00022786"/>
    </source>
</evidence>
<dbReference type="GO" id="GO:0016567">
    <property type="term" value="P:protein ubiquitination"/>
    <property type="evidence" value="ECO:0007669"/>
    <property type="project" value="TreeGrafter"/>
</dbReference>
<evidence type="ECO:0000256" key="2">
    <source>
        <dbReference type="ARBA" id="ARBA00022723"/>
    </source>
</evidence>
<dbReference type="InterPro" id="IPR013083">
    <property type="entry name" value="Znf_RING/FYVE/PHD"/>
</dbReference>
<keyword evidence="4" id="KW-0833">Ubl conjugation pathway</keyword>
<dbReference type="SMART" id="SM00184">
    <property type="entry name" value="RING"/>
    <property type="match status" value="1"/>
</dbReference>
<accession>A0A507DWK5</accession>
<evidence type="ECO:0000256" key="6">
    <source>
        <dbReference type="PROSITE-ProRule" id="PRU00175"/>
    </source>
</evidence>
<dbReference type="InterPro" id="IPR001841">
    <property type="entry name" value="Znf_RING"/>
</dbReference>
<comment type="caution">
    <text evidence="9">The sequence shown here is derived from an EMBL/GenBank/DDBJ whole genome shotgun (WGS) entry which is preliminary data.</text>
</comment>
<evidence type="ECO:0000256" key="3">
    <source>
        <dbReference type="ARBA" id="ARBA00022771"/>
    </source>
</evidence>
<comment type="pathway">
    <text evidence="1">Protein modification; protein ubiquitination.</text>
</comment>
<protein>
    <recommendedName>
        <fullName evidence="8">RING-type domain-containing protein</fullName>
    </recommendedName>
</protein>
<dbReference type="Gene3D" id="3.30.40.10">
    <property type="entry name" value="Zinc/RING finger domain, C3HC4 (zinc finger)"/>
    <property type="match status" value="1"/>
</dbReference>
<dbReference type="GO" id="GO:0008270">
    <property type="term" value="F:zinc ion binding"/>
    <property type="evidence" value="ECO:0007669"/>
    <property type="project" value="UniProtKB-KW"/>
</dbReference>
<keyword evidence="2" id="KW-0479">Metal-binding</keyword>
<dbReference type="GO" id="GO:0005737">
    <property type="term" value="C:cytoplasm"/>
    <property type="evidence" value="ECO:0007669"/>
    <property type="project" value="TreeGrafter"/>
</dbReference>
<reference evidence="9 10" key="1">
    <citation type="journal article" date="2019" name="Sci. Rep.">
        <title>Comparative genomics of chytrid fungi reveal insights into the obligate biotrophic and pathogenic lifestyle of Synchytrium endobioticum.</title>
        <authorList>
            <person name="van de Vossenberg B.T.L.H."/>
            <person name="Warris S."/>
            <person name="Nguyen H.D.T."/>
            <person name="van Gent-Pelzer M.P.E."/>
            <person name="Joly D.L."/>
            <person name="van de Geest H.C."/>
            <person name="Bonants P.J.M."/>
            <person name="Smith D.S."/>
            <person name="Levesque C.A."/>
            <person name="van der Lee T.A.J."/>
        </authorList>
    </citation>
    <scope>NUCLEOTIDE SEQUENCE [LARGE SCALE GENOMIC DNA]</scope>
    <source>
        <strain evidence="9 10">CBS 809.83</strain>
    </source>
</reference>
<feature type="compositionally biased region" description="Acidic residues" evidence="7">
    <location>
        <begin position="201"/>
        <end position="214"/>
    </location>
</feature>
<evidence type="ECO:0000259" key="8">
    <source>
        <dbReference type="PROSITE" id="PS50089"/>
    </source>
</evidence>